<keyword evidence="5 9" id="KW-1133">Transmembrane helix</keyword>
<keyword evidence="6 9" id="KW-0406">Ion transport</keyword>
<keyword evidence="8 9" id="KW-0407">Ion channel</keyword>
<name>A0A813MW38_9BILA</name>
<dbReference type="PRINTS" id="PR01262">
    <property type="entry name" value="INNEXIN"/>
</dbReference>
<feature type="compositionally biased region" description="Polar residues" evidence="10">
    <location>
        <begin position="488"/>
        <end position="497"/>
    </location>
</feature>
<keyword evidence="3" id="KW-1003">Cell membrane</keyword>
<comment type="subcellular location">
    <subcellularLocation>
        <location evidence="1 9">Cell membrane</location>
        <topology evidence="1 9">Multi-pass membrane protein</topology>
    </subcellularLocation>
</comment>
<protein>
    <recommendedName>
        <fullName evidence="9">Innexin</fullName>
    </recommendedName>
</protein>
<dbReference type="EMBL" id="CAJNOC010000207">
    <property type="protein sequence ID" value="CAF0727199.1"/>
    <property type="molecule type" value="Genomic_DNA"/>
</dbReference>
<keyword evidence="4 9" id="KW-0812">Transmembrane</keyword>
<dbReference type="AlphaFoldDB" id="A0A813MW38"/>
<dbReference type="OrthoDB" id="5867527at2759"/>
<evidence type="ECO:0000256" key="9">
    <source>
        <dbReference type="RuleBase" id="RU010713"/>
    </source>
</evidence>
<evidence type="ECO:0000313" key="12">
    <source>
        <dbReference type="Proteomes" id="UP000663879"/>
    </source>
</evidence>
<evidence type="ECO:0000256" key="7">
    <source>
        <dbReference type="ARBA" id="ARBA00023136"/>
    </source>
</evidence>
<evidence type="ECO:0000256" key="8">
    <source>
        <dbReference type="ARBA" id="ARBA00023303"/>
    </source>
</evidence>
<dbReference type="Pfam" id="PF00876">
    <property type="entry name" value="Innexin"/>
    <property type="match status" value="1"/>
</dbReference>
<dbReference type="GO" id="GO:0005921">
    <property type="term" value="C:gap junction"/>
    <property type="evidence" value="ECO:0007669"/>
    <property type="project" value="UniProtKB-UniRule"/>
</dbReference>
<evidence type="ECO:0000256" key="5">
    <source>
        <dbReference type="ARBA" id="ARBA00022989"/>
    </source>
</evidence>
<reference evidence="11" key="1">
    <citation type="submission" date="2021-02" db="EMBL/GenBank/DDBJ databases">
        <authorList>
            <person name="Nowell W R."/>
        </authorList>
    </citation>
    <scope>NUCLEOTIDE SEQUENCE</scope>
    <source>
        <strain evidence="11">Ploen Becks lab</strain>
    </source>
</reference>
<dbReference type="GO" id="GO:0034220">
    <property type="term" value="P:monoatomic ion transmembrane transport"/>
    <property type="evidence" value="ECO:0007669"/>
    <property type="project" value="UniProtKB-KW"/>
</dbReference>
<dbReference type="InterPro" id="IPR000990">
    <property type="entry name" value="Innexin"/>
</dbReference>
<evidence type="ECO:0000313" key="11">
    <source>
        <dbReference type="EMBL" id="CAF0727199.1"/>
    </source>
</evidence>
<keyword evidence="7 9" id="KW-0472">Membrane</keyword>
<feature type="transmembrane region" description="Helical" evidence="9">
    <location>
        <begin position="191"/>
        <end position="216"/>
    </location>
</feature>
<evidence type="ECO:0000256" key="10">
    <source>
        <dbReference type="SAM" id="MobiDB-lite"/>
    </source>
</evidence>
<dbReference type="PANTHER" id="PTHR11893">
    <property type="entry name" value="INNEXIN"/>
    <property type="match status" value="1"/>
</dbReference>
<feature type="transmembrane region" description="Helical" evidence="9">
    <location>
        <begin position="296"/>
        <end position="319"/>
    </location>
</feature>
<evidence type="ECO:0000256" key="1">
    <source>
        <dbReference type="ARBA" id="ARBA00004651"/>
    </source>
</evidence>
<feature type="compositionally biased region" description="Low complexity" evidence="10">
    <location>
        <begin position="510"/>
        <end position="522"/>
    </location>
</feature>
<feature type="region of interest" description="Disordered" evidence="10">
    <location>
        <begin position="488"/>
        <end position="522"/>
    </location>
</feature>
<dbReference type="GO" id="GO:0005886">
    <property type="term" value="C:plasma membrane"/>
    <property type="evidence" value="ECO:0007669"/>
    <property type="project" value="UniProtKB-SubCell"/>
</dbReference>
<evidence type="ECO:0000256" key="6">
    <source>
        <dbReference type="ARBA" id="ARBA00023065"/>
    </source>
</evidence>
<comment type="function">
    <text evidence="9">Structural component of the gap junctions.</text>
</comment>
<feature type="transmembrane region" description="Helical" evidence="9">
    <location>
        <begin position="101"/>
        <end position="119"/>
    </location>
</feature>
<gene>
    <name evidence="9" type="primary">inx</name>
    <name evidence="11" type="ORF">OXX778_LOCUS2599</name>
</gene>
<evidence type="ECO:0000256" key="3">
    <source>
        <dbReference type="ARBA" id="ARBA00022475"/>
    </source>
</evidence>
<organism evidence="11 12">
    <name type="scientific">Brachionus calyciflorus</name>
    <dbReference type="NCBI Taxonomy" id="104777"/>
    <lineage>
        <taxon>Eukaryota</taxon>
        <taxon>Metazoa</taxon>
        <taxon>Spiralia</taxon>
        <taxon>Gnathifera</taxon>
        <taxon>Rotifera</taxon>
        <taxon>Eurotatoria</taxon>
        <taxon>Monogononta</taxon>
        <taxon>Pseudotrocha</taxon>
        <taxon>Ploima</taxon>
        <taxon>Brachionidae</taxon>
        <taxon>Brachionus</taxon>
    </lineage>
</organism>
<keyword evidence="12" id="KW-1185">Reference proteome</keyword>
<dbReference type="PANTHER" id="PTHR11893:SF36">
    <property type="entry name" value="INNEXIN-5"/>
    <property type="match status" value="1"/>
</dbReference>
<sequence>MDLVNYITKLQTNVFAIRNDDDVADRLNYRYTVAILVAFAIIVSHRQFSETVIKCWVPAFFTPNYEAYANQVCWISNTYYVNQTQNVPKSDDSRKSSEIKYYQWIPFILLIQALFLYIPRILWRLLSARAGLDMRDLIEAAHSYKSVEKFSNKKKIMEYIVQNIDQYASNPRRSKPRDSIFQKLKYFSESLFCGSGIYLGNYLVTTYFFIKIAYLINSIFQFFVMNEFLGKQFHELGLDILRYLTNTYSLEGSVDSVYFPKVVMCDFRIREFGHPNFSHRYTIQCVLPINLYNQQIFTFLWFWFLILFFANFWALCQWINRMLPTSRRRYVNKRLNMLKYFKELNQSTSVIMQTKGIFKRRKSVSFEAKRQKRRFIDDYLKFDGVFILRMISMLTSEIVCTELLHELWKKRTSVYEEEDRYSLAESHNCNYVYPKPDNEAIIYANEKLDVNLVRQQRSGSLPSSTHCESIPEEEVFFPKLKNNFRQQKSVDSQSGVSLNRIKLSRMRSQSNENDNENLNSPNLMRQQSILNPRNSSHDSIRLKNKKVNFATPTNRDVDDDPSSHFSDLDNVFSDLKFDT</sequence>
<dbReference type="Proteomes" id="UP000663879">
    <property type="component" value="Unassembled WGS sequence"/>
</dbReference>
<comment type="caution">
    <text evidence="11">The sequence shown here is derived from an EMBL/GenBank/DDBJ whole genome shotgun (WGS) entry which is preliminary data.</text>
</comment>
<feature type="transmembrane region" description="Helical" evidence="9">
    <location>
        <begin position="27"/>
        <end position="44"/>
    </location>
</feature>
<evidence type="ECO:0000256" key="4">
    <source>
        <dbReference type="ARBA" id="ARBA00022692"/>
    </source>
</evidence>
<dbReference type="PROSITE" id="PS51013">
    <property type="entry name" value="PANNEXIN"/>
    <property type="match status" value="1"/>
</dbReference>
<keyword evidence="2 9" id="KW-0813">Transport</keyword>
<accession>A0A813MW38</accession>
<evidence type="ECO:0000256" key="2">
    <source>
        <dbReference type="ARBA" id="ARBA00022448"/>
    </source>
</evidence>
<comment type="similarity">
    <text evidence="9">Belongs to the pannexin family.</text>
</comment>
<proteinExistence type="inferred from homology"/>